<keyword evidence="2" id="KW-1185">Reference proteome</keyword>
<proteinExistence type="predicted"/>
<organism evidence="1 2">
    <name type="scientific">Phytophthora megakarya</name>
    <dbReference type="NCBI Taxonomy" id="4795"/>
    <lineage>
        <taxon>Eukaryota</taxon>
        <taxon>Sar</taxon>
        <taxon>Stramenopiles</taxon>
        <taxon>Oomycota</taxon>
        <taxon>Peronosporomycetes</taxon>
        <taxon>Peronosporales</taxon>
        <taxon>Peronosporaceae</taxon>
        <taxon>Phytophthora</taxon>
    </lineage>
</organism>
<dbReference type="Proteomes" id="UP000198211">
    <property type="component" value="Unassembled WGS sequence"/>
</dbReference>
<gene>
    <name evidence="1" type="ORF">PHMEG_00011418</name>
</gene>
<dbReference type="AlphaFoldDB" id="A0A225WBA0"/>
<name>A0A225WBA0_9STRA</name>
<dbReference type="STRING" id="4795.A0A225WBA0"/>
<comment type="caution">
    <text evidence="1">The sequence shown here is derived from an EMBL/GenBank/DDBJ whole genome shotgun (WGS) entry which is preliminary data.</text>
</comment>
<dbReference type="OrthoDB" id="119940at2759"/>
<reference evidence="2" key="1">
    <citation type="submission" date="2017-03" db="EMBL/GenBank/DDBJ databases">
        <title>Phytopthora megakarya and P. palmivora, two closely related causual agents of cacao black pod achieved similar genome size and gene model numbers by different mechanisms.</title>
        <authorList>
            <person name="Ali S."/>
            <person name="Shao J."/>
            <person name="Larry D.J."/>
            <person name="Kronmiller B."/>
            <person name="Shen D."/>
            <person name="Strem M.D."/>
            <person name="Melnick R.L."/>
            <person name="Guiltinan M.J."/>
            <person name="Tyler B.M."/>
            <person name="Meinhardt L.W."/>
            <person name="Bailey B.A."/>
        </authorList>
    </citation>
    <scope>NUCLEOTIDE SEQUENCE [LARGE SCALE GENOMIC DNA]</scope>
    <source>
        <strain evidence="2">zdho120</strain>
    </source>
</reference>
<protein>
    <submittedName>
        <fullName evidence="1">RxLR effector protein</fullName>
    </submittedName>
</protein>
<dbReference type="EMBL" id="NBNE01001211">
    <property type="protein sequence ID" value="OWZ15016.1"/>
    <property type="molecule type" value="Genomic_DNA"/>
</dbReference>
<evidence type="ECO:0000313" key="1">
    <source>
        <dbReference type="EMBL" id="OWZ15016.1"/>
    </source>
</evidence>
<sequence length="452" mass="51418">MFNGAKLTEVAKHGTQKINTVTKDLVMTARLDWMPMNQQTVGQLFSHFKVEKAGPNLLESTQFKHWATSVSKLYKTNSEGANMAMVSTLTVQYQDEALARMLAAAREVPGTKDVATNLFNAQMKYWISEKKSADQVFRYLELDQAGENVLASPLLKRWMKFVQQKSEDPYRALYLDLSTRFDDKGLANVLLGSKVGFGKKFDYHKLDDLVVQKWVDSKKTVDDVYELLKLRNVESSDFLQNPAVNTWVSFVTKRLDIPNTSPHELLYRKLITQYDDKGLANVLLSPKGDFGEKFDFLKFDNLILQKWVDSGKTVDDAYDLLKLRNVESSDFLQSPALENWLSFVTKLSSRLDNPNKGPPELLYGKLVSQYNDNELANVLLGLKGGFGEKFELHKLDDLVLQKWVDSGKTVDDVYTLLKLGDGKTILQNPALETWLAFMTKLNSPLHNPYEET</sequence>
<accession>A0A225WBA0</accession>
<evidence type="ECO:0000313" key="2">
    <source>
        <dbReference type="Proteomes" id="UP000198211"/>
    </source>
</evidence>